<dbReference type="SUPFAM" id="SSF47454">
    <property type="entry name" value="A DNA-binding domain in eukaryotic transcription factors"/>
    <property type="match status" value="1"/>
</dbReference>
<organism evidence="7 8">
    <name type="scientific">Bemisia tabaci</name>
    <name type="common">Sweetpotato whitefly</name>
    <name type="synonym">Aleurodes tabaci</name>
    <dbReference type="NCBI Taxonomy" id="7038"/>
    <lineage>
        <taxon>Eukaryota</taxon>
        <taxon>Metazoa</taxon>
        <taxon>Ecdysozoa</taxon>
        <taxon>Arthropoda</taxon>
        <taxon>Hexapoda</taxon>
        <taxon>Insecta</taxon>
        <taxon>Pterygota</taxon>
        <taxon>Neoptera</taxon>
        <taxon>Paraneoptera</taxon>
        <taxon>Hemiptera</taxon>
        <taxon>Sternorrhyncha</taxon>
        <taxon>Aleyrodoidea</taxon>
        <taxon>Aleyrodidae</taxon>
        <taxon>Aleyrodinae</taxon>
        <taxon>Bemisia</taxon>
    </lineage>
</organism>
<keyword evidence="4" id="KW-0175">Coiled coil</keyword>
<dbReference type="InterPro" id="IPR008917">
    <property type="entry name" value="TF_DNA-bd_sf"/>
</dbReference>
<keyword evidence="1" id="KW-0805">Transcription regulation</keyword>
<keyword evidence="8" id="KW-1185">Reference proteome</keyword>
<dbReference type="InterPro" id="IPR004826">
    <property type="entry name" value="bZIP_Maf"/>
</dbReference>
<dbReference type="GO" id="GO:0005634">
    <property type="term" value="C:nucleus"/>
    <property type="evidence" value="ECO:0007669"/>
    <property type="project" value="TreeGrafter"/>
</dbReference>
<keyword evidence="2" id="KW-0238">DNA-binding</keyword>
<gene>
    <name evidence="7" type="ORF">BEMITA_LOCUS280</name>
</gene>
<dbReference type="GO" id="GO:0000981">
    <property type="term" value="F:DNA-binding transcription factor activity, RNA polymerase II-specific"/>
    <property type="evidence" value="ECO:0007669"/>
    <property type="project" value="TreeGrafter"/>
</dbReference>
<evidence type="ECO:0000256" key="3">
    <source>
        <dbReference type="ARBA" id="ARBA00023163"/>
    </source>
</evidence>
<sequence length="345" mass="38635">MEPGADLVNEYVQSFELERLEDIQVKREANNNLAMVCDESTSLMEPPNLHHVKLPPMPIVAGHGDYASLQPHGHPGQHQAHGVLMRAPGPLPFSPPDTPPEGSPPDQYHLNPNVASPIPCLHSQNPPSFDEHLGGGLVWLPMQQRQESPLDLRPCNDEMECWNKRSVITDIKRNSMQMSSCNPNYRLTDELSPIATTRPPMRISNCFPRSPCPPSYEGSDPSNKSCIISDDQLVSLTVRELNKRLQPYPKELVSEFKAKRRTLKNRGYAQNCRSKRVKASKELELQNKALIKELRQAKEDLQKVLARCSCGAARNTIREKFPVIDAGAQIGVARYPCDSSAEKHM</sequence>
<dbReference type="EMBL" id="OU963862">
    <property type="protein sequence ID" value="CAH0380532.1"/>
    <property type="molecule type" value="Genomic_DNA"/>
</dbReference>
<dbReference type="Gene3D" id="1.20.5.170">
    <property type="match status" value="1"/>
</dbReference>
<reference evidence="7" key="1">
    <citation type="submission" date="2021-12" db="EMBL/GenBank/DDBJ databases">
        <authorList>
            <person name="King R."/>
        </authorList>
    </citation>
    <scope>NUCLEOTIDE SEQUENCE</scope>
</reference>
<dbReference type="InterPro" id="IPR024874">
    <property type="entry name" value="Transcription_factor_Maf_fam"/>
</dbReference>
<dbReference type="PANTHER" id="PTHR10129">
    <property type="entry name" value="TRANSCRIPTION FACTOR MAF"/>
    <property type="match status" value="1"/>
</dbReference>
<evidence type="ECO:0000256" key="1">
    <source>
        <dbReference type="ARBA" id="ARBA00023015"/>
    </source>
</evidence>
<feature type="compositionally biased region" description="Pro residues" evidence="5">
    <location>
        <begin position="89"/>
        <end position="103"/>
    </location>
</feature>
<feature type="coiled-coil region" evidence="4">
    <location>
        <begin position="280"/>
        <end position="307"/>
    </location>
</feature>
<feature type="domain" description="Basic leucine zipper" evidence="6">
    <location>
        <begin position="228"/>
        <end position="303"/>
    </location>
</feature>
<evidence type="ECO:0000256" key="4">
    <source>
        <dbReference type="SAM" id="Coils"/>
    </source>
</evidence>
<dbReference type="PANTHER" id="PTHR10129:SF44">
    <property type="entry name" value="TRAFFIC JAM, ISOFORM C"/>
    <property type="match status" value="1"/>
</dbReference>
<evidence type="ECO:0000256" key="5">
    <source>
        <dbReference type="SAM" id="MobiDB-lite"/>
    </source>
</evidence>
<dbReference type="Pfam" id="PF03131">
    <property type="entry name" value="bZIP_Maf"/>
    <property type="match status" value="1"/>
</dbReference>
<dbReference type="AlphaFoldDB" id="A0A9N9ZWE8"/>
<protein>
    <recommendedName>
        <fullName evidence="6">Basic leucine zipper domain-containing protein</fullName>
    </recommendedName>
</protein>
<evidence type="ECO:0000313" key="7">
    <source>
        <dbReference type="EMBL" id="CAH0380532.1"/>
    </source>
</evidence>
<dbReference type="CDD" id="cd14697">
    <property type="entry name" value="bZIP_Maf"/>
    <property type="match status" value="1"/>
</dbReference>
<evidence type="ECO:0000256" key="2">
    <source>
        <dbReference type="ARBA" id="ARBA00023125"/>
    </source>
</evidence>
<feature type="region of interest" description="Disordered" evidence="5">
    <location>
        <begin position="70"/>
        <end position="110"/>
    </location>
</feature>
<evidence type="ECO:0000313" key="8">
    <source>
        <dbReference type="Proteomes" id="UP001152759"/>
    </source>
</evidence>
<dbReference type="Proteomes" id="UP001152759">
    <property type="component" value="Chromosome 1"/>
</dbReference>
<accession>A0A9N9ZWE8</accession>
<name>A0A9N9ZWE8_BEMTA</name>
<feature type="compositionally biased region" description="Low complexity" evidence="5">
    <location>
        <begin position="70"/>
        <end position="82"/>
    </location>
</feature>
<evidence type="ECO:0000259" key="6">
    <source>
        <dbReference type="Pfam" id="PF03131"/>
    </source>
</evidence>
<keyword evidence="3" id="KW-0804">Transcription</keyword>
<proteinExistence type="predicted"/>
<dbReference type="GO" id="GO:0000978">
    <property type="term" value="F:RNA polymerase II cis-regulatory region sequence-specific DNA binding"/>
    <property type="evidence" value="ECO:0007669"/>
    <property type="project" value="TreeGrafter"/>
</dbReference>